<proteinExistence type="predicted"/>
<dbReference type="SUPFAM" id="SSF103473">
    <property type="entry name" value="MFS general substrate transporter"/>
    <property type="match status" value="1"/>
</dbReference>
<feature type="transmembrane region" description="Helical" evidence="7">
    <location>
        <begin position="281"/>
        <end position="302"/>
    </location>
</feature>
<dbReference type="CDD" id="cd17330">
    <property type="entry name" value="MFS_SLC46_TetA_like"/>
    <property type="match status" value="1"/>
</dbReference>
<name>A0A6A6ICV2_9PLEO</name>
<evidence type="ECO:0000259" key="8">
    <source>
        <dbReference type="PROSITE" id="PS50850"/>
    </source>
</evidence>
<feature type="transmembrane region" description="Helical" evidence="7">
    <location>
        <begin position="371"/>
        <end position="394"/>
    </location>
</feature>
<evidence type="ECO:0000256" key="4">
    <source>
        <dbReference type="ARBA" id="ARBA00022989"/>
    </source>
</evidence>
<feature type="compositionally biased region" description="Basic residues" evidence="6">
    <location>
        <begin position="584"/>
        <end position="597"/>
    </location>
</feature>
<dbReference type="InterPro" id="IPR036259">
    <property type="entry name" value="MFS_trans_sf"/>
</dbReference>
<keyword evidence="4 7" id="KW-1133">Transmembrane helix</keyword>
<feature type="transmembrane region" description="Helical" evidence="7">
    <location>
        <begin position="47"/>
        <end position="68"/>
    </location>
</feature>
<dbReference type="GeneID" id="54577210"/>
<dbReference type="GO" id="GO:0022857">
    <property type="term" value="F:transmembrane transporter activity"/>
    <property type="evidence" value="ECO:0007669"/>
    <property type="project" value="InterPro"/>
</dbReference>
<dbReference type="OrthoDB" id="10262656at2759"/>
<dbReference type="PANTHER" id="PTHR23504:SF8">
    <property type="entry name" value="TRANSPORTER, PUTATIVE (AFU_ORTHOLOGUE AFUA_1G03730)-RELATED"/>
    <property type="match status" value="1"/>
</dbReference>
<dbReference type="EMBL" id="ML987197">
    <property type="protein sequence ID" value="KAF2247380.1"/>
    <property type="molecule type" value="Genomic_DNA"/>
</dbReference>
<feature type="compositionally biased region" description="Polar residues" evidence="6">
    <location>
        <begin position="540"/>
        <end position="552"/>
    </location>
</feature>
<evidence type="ECO:0000256" key="1">
    <source>
        <dbReference type="ARBA" id="ARBA00004141"/>
    </source>
</evidence>
<keyword evidence="3 7" id="KW-0812">Transmembrane</keyword>
<dbReference type="Pfam" id="PF07690">
    <property type="entry name" value="MFS_1"/>
    <property type="match status" value="2"/>
</dbReference>
<protein>
    <submittedName>
        <fullName evidence="9">MFS general substrate transporter</fullName>
    </submittedName>
</protein>
<dbReference type="PROSITE" id="PS50850">
    <property type="entry name" value="MFS"/>
    <property type="match status" value="1"/>
</dbReference>
<feature type="compositionally biased region" description="Low complexity" evidence="6">
    <location>
        <begin position="505"/>
        <end position="515"/>
    </location>
</feature>
<dbReference type="AlphaFoldDB" id="A0A6A6ICV2"/>
<evidence type="ECO:0000256" key="6">
    <source>
        <dbReference type="SAM" id="MobiDB-lite"/>
    </source>
</evidence>
<feature type="transmembrane region" description="Helical" evidence="7">
    <location>
        <begin position="400"/>
        <end position="417"/>
    </location>
</feature>
<dbReference type="InterPro" id="IPR020846">
    <property type="entry name" value="MFS_dom"/>
</dbReference>
<gene>
    <name evidence="9" type="ORF">BU26DRAFT_430403</name>
</gene>
<evidence type="ECO:0000313" key="9">
    <source>
        <dbReference type="EMBL" id="KAF2247380.1"/>
    </source>
</evidence>
<dbReference type="PANTHER" id="PTHR23504">
    <property type="entry name" value="MAJOR FACILITATOR SUPERFAMILY DOMAIN-CONTAINING PROTEIN 10"/>
    <property type="match status" value="1"/>
</dbReference>
<sequence>MTERRLPVKQLVILSICRFAEPIALTSVFPYIPEMMESFGVPENDIARWAGLTSAVFSLSQAVTGIPWGAASDRFGRKPVILIGLFNTMVTMLIWGFSTSLPMAITARALQGLGNGNVGILRTTVAELCPWKELQPRAFSIMPLVYTIGAIFGPTIGGALSNPLRVDPRKPRGDTFLERFPYSPPNMVAATLFCIGIITGWLFLKETLETKRHERDTGLIIGAKIMAWVRKTFNKPRPQKKIRHEREPLLAKQKANNDEEAAPEIITIAPAIEERPRVRDVLSFQTSMNLLVYFLLALYTLAYDQLLPVFMHHPPQSLDDPNVSLPFKFAGGFGIDSRRIGAIFTVFAVSSTLCQFLLFPPLAQRLGVLRCLRISFFFFPFVFFITPFISLLPSRTAKEIAMVALLIVRGFGGTFAFPTSTIMLTNSATSLRVLGTINGLATSVSAIGRASGPAIGGGLFTWGVKRGYVILPFWIISAIAFIAWIPTWWLVEGKGFGDDPDSDLESVVSATASSAESEDAKSDEDDEEGQSESEYGEPTNLLSYTSTRSSEAVASDEELGLSDEDEVIRRRHGRRGTFSGMAHMRSHSHGRWSRTVRRRSSVPVGMGIGFRRLSSNLGSTGIGAGGASWGGT</sequence>
<feature type="transmembrane region" description="Helical" evidence="7">
    <location>
        <begin position="468"/>
        <end position="491"/>
    </location>
</feature>
<evidence type="ECO:0000313" key="10">
    <source>
        <dbReference type="Proteomes" id="UP000800094"/>
    </source>
</evidence>
<evidence type="ECO:0000256" key="7">
    <source>
        <dbReference type="SAM" id="Phobius"/>
    </source>
</evidence>
<keyword evidence="2" id="KW-0813">Transport</keyword>
<dbReference type="InterPro" id="IPR011701">
    <property type="entry name" value="MFS"/>
</dbReference>
<accession>A0A6A6ICV2</accession>
<dbReference type="RefSeq" id="XP_033682384.1">
    <property type="nucleotide sequence ID" value="XM_033823880.1"/>
</dbReference>
<feature type="domain" description="Major facilitator superfamily (MFS) profile" evidence="8">
    <location>
        <begin position="10"/>
        <end position="495"/>
    </location>
</feature>
<dbReference type="Proteomes" id="UP000800094">
    <property type="component" value="Unassembled WGS sequence"/>
</dbReference>
<evidence type="ECO:0000256" key="5">
    <source>
        <dbReference type="ARBA" id="ARBA00023136"/>
    </source>
</evidence>
<comment type="subcellular location">
    <subcellularLocation>
        <location evidence="1">Membrane</location>
        <topology evidence="1">Multi-pass membrane protein</topology>
    </subcellularLocation>
</comment>
<dbReference type="GO" id="GO:0016020">
    <property type="term" value="C:membrane"/>
    <property type="evidence" value="ECO:0007669"/>
    <property type="project" value="UniProtKB-SubCell"/>
</dbReference>
<organism evidence="9 10">
    <name type="scientific">Trematosphaeria pertusa</name>
    <dbReference type="NCBI Taxonomy" id="390896"/>
    <lineage>
        <taxon>Eukaryota</taxon>
        <taxon>Fungi</taxon>
        <taxon>Dikarya</taxon>
        <taxon>Ascomycota</taxon>
        <taxon>Pezizomycotina</taxon>
        <taxon>Dothideomycetes</taxon>
        <taxon>Pleosporomycetidae</taxon>
        <taxon>Pleosporales</taxon>
        <taxon>Massarineae</taxon>
        <taxon>Trematosphaeriaceae</taxon>
        <taxon>Trematosphaeria</taxon>
    </lineage>
</organism>
<feature type="transmembrane region" description="Helical" evidence="7">
    <location>
        <begin position="187"/>
        <end position="204"/>
    </location>
</feature>
<feature type="transmembrane region" description="Helical" evidence="7">
    <location>
        <begin position="340"/>
        <end position="359"/>
    </location>
</feature>
<feature type="transmembrane region" description="Helical" evidence="7">
    <location>
        <begin position="80"/>
        <end position="98"/>
    </location>
</feature>
<keyword evidence="10" id="KW-1185">Reference proteome</keyword>
<evidence type="ECO:0000256" key="3">
    <source>
        <dbReference type="ARBA" id="ARBA00022692"/>
    </source>
</evidence>
<reference evidence="9" key="1">
    <citation type="journal article" date="2020" name="Stud. Mycol.">
        <title>101 Dothideomycetes genomes: a test case for predicting lifestyles and emergence of pathogens.</title>
        <authorList>
            <person name="Haridas S."/>
            <person name="Albert R."/>
            <person name="Binder M."/>
            <person name="Bloem J."/>
            <person name="Labutti K."/>
            <person name="Salamov A."/>
            <person name="Andreopoulos B."/>
            <person name="Baker S."/>
            <person name="Barry K."/>
            <person name="Bills G."/>
            <person name="Bluhm B."/>
            <person name="Cannon C."/>
            <person name="Castanera R."/>
            <person name="Culley D."/>
            <person name="Daum C."/>
            <person name="Ezra D."/>
            <person name="Gonzalez J."/>
            <person name="Henrissat B."/>
            <person name="Kuo A."/>
            <person name="Liang C."/>
            <person name="Lipzen A."/>
            <person name="Lutzoni F."/>
            <person name="Magnuson J."/>
            <person name="Mondo S."/>
            <person name="Nolan M."/>
            <person name="Ohm R."/>
            <person name="Pangilinan J."/>
            <person name="Park H.-J."/>
            <person name="Ramirez L."/>
            <person name="Alfaro M."/>
            <person name="Sun H."/>
            <person name="Tritt A."/>
            <person name="Yoshinaga Y."/>
            <person name="Zwiers L.-H."/>
            <person name="Turgeon B."/>
            <person name="Goodwin S."/>
            <person name="Spatafora J."/>
            <person name="Crous P."/>
            <person name="Grigoriev I."/>
        </authorList>
    </citation>
    <scope>NUCLEOTIDE SEQUENCE</scope>
    <source>
        <strain evidence="9">CBS 122368</strain>
    </source>
</reference>
<feature type="compositionally biased region" description="Acidic residues" evidence="6">
    <location>
        <begin position="554"/>
        <end position="566"/>
    </location>
</feature>
<keyword evidence="5 7" id="KW-0472">Membrane</keyword>
<feature type="region of interest" description="Disordered" evidence="6">
    <location>
        <begin position="502"/>
        <end position="597"/>
    </location>
</feature>
<dbReference type="Gene3D" id="1.20.1250.20">
    <property type="entry name" value="MFS general substrate transporter like domains"/>
    <property type="match status" value="1"/>
</dbReference>
<feature type="compositionally biased region" description="Acidic residues" evidence="6">
    <location>
        <begin position="521"/>
        <end position="535"/>
    </location>
</feature>
<evidence type="ECO:0000256" key="2">
    <source>
        <dbReference type="ARBA" id="ARBA00022448"/>
    </source>
</evidence>